<dbReference type="InterPro" id="IPR011579">
    <property type="entry name" value="ATPase_dom"/>
</dbReference>
<dbReference type="SUPFAM" id="SSF52540">
    <property type="entry name" value="P-loop containing nucleoside triphosphate hydrolases"/>
    <property type="match status" value="1"/>
</dbReference>
<dbReference type="AlphaFoldDB" id="A0A2N5J5R2"/>
<evidence type="ECO:0000313" key="3">
    <source>
        <dbReference type="EMBL" id="PLS29549.1"/>
    </source>
</evidence>
<sequence length="472" mass="54484">MGFVGRDEELGVLDHHYSLGKFQMIVVYGRRRVGKTALLSKFCEERPTLWFTAKEQSAAMNLRGFSSEARRFFGETEDSGPFRTWEDAFSYVARKAKEEKRRFVFVFDEFPYAASVEPGLPSVLQIAIDHQFKDTRVMMILCGSNEGFMEGKVLGYHSPLYGRRNAQIQLKPFDLFDACRMMPGNADWKDRIQYYAVFGGTPYYLEQIDSAMTFQENVMVQCFSQSGLLYQEPMMLLRQELREPAAYSSVLDAIGSGRTRPKEIAEYAGVEQNAIGAYLRTLEQLKIIERQVPFGENPIRSRKGLWKLRDPFFAYWYRFVAPSTQMIDARRGRAAGRIGTEGPAFDTYVGQQFETMCLQWLLKHYDDGQDEFVPTDMGKWWGNDPMRREQADIDIVMADSFNHKVLLGECKWRENVNETETIDTLKSRSPLVKEAGERILYLFTKHPASETTRRKATLEENLHLVDAEHMLS</sequence>
<dbReference type="Pfam" id="PF03008">
    <property type="entry name" value="DUF234"/>
    <property type="match status" value="1"/>
</dbReference>
<dbReference type="Gene3D" id="3.40.50.300">
    <property type="entry name" value="P-loop containing nucleotide triphosphate hydrolases"/>
    <property type="match status" value="1"/>
</dbReference>
<dbReference type="RefSeq" id="WP_101621644.1">
    <property type="nucleotide sequence ID" value="NZ_NMWT01000003.1"/>
</dbReference>
<protein>
    <submittedName>
        <fullName evidence="3">ATPase</fullName>
    </submittedName>
</protein>
<proteinExistence type="predicted"/>
<evidence type="ECO:0000259" key="1">
    <source>
        <dbReference type="Pfam" id="PF01637"/>
    </source>
</evidence>
<evidence type="ECO:0000259" key="2">
    <source>
        <dbReference type="Pfam" id="PF03008"/>
    </source>
</evidence>
<dbReference type="EMBL" id="NMWT01000003">
    <property type="protein sequence ID" value="PLS29549.1"/>
    <property type="molecule type" value="Genomic_DNA"/>
</dbReference>
<comment type="caution">
    <text evidence="3">The sequence shown here is derived from an EMBL/GenBank/DDBJ whole genome shotgun (WGS) entry which is preliminary data.</text>
</comment>
<name>A0A2N5J5R2_9BIFI</name>
<dbReference type="Proteomes" id="UP000235034">
    <property type="component" value="Unassembled WGS sequence"/>
</dbReference>
<dbReference type="PANTHER" id="PTHR34704">
    <property type="entry name" value="ATPASE"/>
    <property type="match status" value="1"/>
</dbReference>
<dbReference type="InterPro" id="IPR027417">
    <property type="entry name" value="P-loop_NTPase"/>
</dbReference>
<evidence type="ECO:0000313" key="4">
    <source>
        <dbReference type="Proteomes" id="UP000235034"/>
    </source>
</evidence>
<dbReference type="Pfam" id="PF01637">
    <property type="entry name" value="ATPase_2"/>
    <property type="match status" value="1"/>
</dbReference>
<accession>A0A2N5J5R2</accession>
<dbReference type="InterPro" id="IPR036390">
    <property type="entry name" value="WH_DNA-bd_sf"/>
</dbReference>
<dbReference type="PANTHER" id="PTHR34704:SF2">
    <property type="entry name" value="ATPASE"/>
    <property type="match status" value="1"/>
</dbReference>
<organism evidence="3 4">
    <name type="scientific">Bifidobacterium parmae</name>
    <dbReference type="NCBI Taxonomy" id="361854"/>
    <lineage>
        <taxon>Bacteria</taxon>
        <taxon>Bacillati</taxon>
        <taxon>Actinomycetota</taxon>
        <taxon>Actinomycetes</taxon>
        <taxon>Bifidobacteriales</taxon>
        <taxon>Bifidobacteriaceae</taxon>
        <taxon>Bifidobacterium</taxon>
    </lineage>
</organism>
<gene>
    <name evidence="3" type="ORF">Uis4E_0423</name>
</gene>
<dbReference type="OrthoDB" id="9813134at2"/>
<dbReference type="SUPFAM" id="SSF46785">
    <property type="entry name" value="Winged helix' DNA-binding domain"/>
    <property type="match status" value="1"/>
</dbReference>
<keyword evidence="4" id="KW-1185">Reference proteome</keyword>
<dbReference type="GO" id="GO:0005524">
    <property type="term" value="F:ATP binding"/>
    <property type="evidence" value="ECO:0007669"/>
    <property type="project" value="InterPro"/>
</dbReference>
<feature type="domain" description="DUF234" evidence="2">
    <location>
        <begin position="316"/>
        <end position="421"/>
    </location>
</feature>
<reference evidence="3 4" key="1">
    <citation type="submission" date="2017-07" db="EMBL/GenBank/DDBJ databases">
        <title>Bifidobacterium novel species.</title>
        <authorList>
            <person name="Lugli G.A."/>
            <person name="Milani C."/>
            <person name="Duranti S."/>
            <person name="Mangifesta M."/>
        </authorList>
    </citation>
    <scope>NUCLEOTIDE SEQUENCE [LARGE SCALE GENOMIC DNA]</scope>
    <source>
        <strain evidence="3 4">77</strain>
    </source>
</reference>
<dbReference type="InterPro" id="IPR004256">
    <property type="entry name" value="DUF234"/>
</dbReference>
<feature type="domain" description="ATPase" evidence="1">
    <location>
        <begin position="3"/>
        <end position="208"/>
    </location>
</feature>